<dbReference type="RefSeq" id="WP_244746311.1">
    <property type="nucleotide sequence ID" value="NZ_CP095071.1"/>
</dbReference>
<keyword evidence="1" id="KW-0472">Membrane</keyword>
<organism evidence="2 3">
    <name type="scientific">Gracilibacillus salinarum</name>
    <dbReference type="NCBI Taxonomy" id="2932255"/>
    <lineage>
        <taxon>Bacteria</taxon>
        <taxon>Bacillati</taxon>
        <taxon>Bacillota</taxon>
        <taxon>Bacilli</taxon>
        <taxon>Bacillales</taxon>
        <taxon>Bacillaceae</taxon>
        <taxon>Gracilibacillus</taxon>
    </lineage>
</organism>
<sequence length="111" mass="13191">MLDNKQQQHAYMESKNEKGYLLFEILLATICLSLMLIWLSQTLLLWHQSENNTLPLVYYFHHLIELEAQTAEVISTQDNQLYFIQPTGERVSISYHNHKIRRQVNSRAMKK</sequence>
<name>A0ABY4GP58_9BACI</name>
<keyword evidence="1" id="KW-0812">Transmembrane</keyword>
<evidence type="ECO:0000313" key="3">
    <source>
        <dbReference type="Proteomes" id="UP000831537"/>
    </source>
</evidence>
<evidence type="ECO:0000256" key="1">
    <source>
        <dbReference type="SAM" id="Phobius"/>
    </source>
</evidence>
<accession>A0ABY4GP58</accession>
<reference evidence="2 3" key="1">
    <citation type="submission" date="2022-04" db="EMBL/GenBank/DDBJ databases">
        <title>Gracilibacillus sp. isolated from saltern.</title>
        <authorList>
            <person name="Won M."/>
            <person name="Lee C.-M."/>
            <person name="Woen H.-Y."/>
            <person name="Kwon S.-W."/>
        </authorList>
    </citation>
    <scope>NUCLEOTIDE SEQUENCE [LARGE SCALE GENOMIC DNA]</scope>
    <source>
        <strain evidence="2 3">SSPM10-3</strain>
    </source>
</reference>
<evidence type="ECO:0000313" key="2">
    <source>
        <dbReference type="EMBL" id="UOQ85999.1"/>
    </source>
</evidence>
<keyword evidence="1" id="KW-1133">Transmembrane helix</keyword>
<proteinExistence type="predicted"/>
<dbReference type="Proteomes" id="UP000831537">
    <property type="component" value="Chromosome"/>
</dbReference>
<keyword evidence="3" id="KW-1185">Reference proteome</keyword>
<gene>
    <name evidence="2" type="ORF">MUN87_03585</name>
</gene>
<feature type="transmembrane region" description="Helical" evidence="1">
    <location>
        <begin position="21"/>
        <end position="46"/>
    </location>
</feature>
<dbReference type="EMBL" id="CP095071">
    <property type="protein sequence ID" value="UOQ85999.1"/>
    <property type="molecule type" value="Genomic_DNA"/>
</dbReference>
<protein>
    <submittedName>
        <fullName evidence="2">ComGF family competence protein</fullName>
    </submittedName>
</protein>